<sequence length="124" mass="14438">STIPYTRGSALRHLLEQSTSLRHIVTALHSPIPPSSPIPSFTRPSEDAIVEMRGMKRSTIESDRESSRGMQIGFYDKICKLQRNRDSSLPRLGKFRFDRSRNCKMRERMRERIQWKKCSLTSAR</sequence>
<dbReference type="Proteomes" id="UP001328107">
    <property type="component" value="Unassembled WGS sequence"/>
</dbReference>
<feature type="non-terminal residue" evidence="1">
    <location>
        <position position="1"/>
    </location>
</feature>
<gene>
    <name evidence="1" type="ORF">PMAYCL1PPCAC_28102</name>
</gene>
<name>A0AAN5D8Z4_9BILA</name>
<keyword evidence="2" id="KW-1185">Reference proteome</keyword>
<dbReference type="AlphaFoldDB" id="A0AAN5D8Z4"/>
<accession>A0AAN5D8Z4</accession>
<organism evidence="1 2">
    <name type="scientific">Pristionchus mayeri</name>
    <dbReference type="NCBI Taxonomy" id="1317129"/>
    <lineage>
        <taxon>Eukaryota</taxon>
        <taxon>Metazoa</taxon>
        <taxon>Ecdysozoa</taxon>
        <taxon>Nematoda</taxon>
        <taxon>Chromadorea</taxon>
        <taxon>Rhabditida</taxon>
        <taxon>Rhabditina</taxon>
        <taxon>Diplogasteromorpha</taxon>
        <taxon>Diplogasteroidea</taxon>
        <taxon>Neodiplogasteridae</taxon>
        <taxon>Pristionchus</taxon>
    </lineage>
</organism>
<protein>
    <submittedName>
        <fullName evidence="1">Uncharacterized protein</fullName>
    </submittedName>
</protein>
<proteinExistence type="predicted"/>
<comment type="caution">
    <text evidence="1">The sequence shown here is derived from an EMBL/GenBank/DDBJ whole genome shotgun (WGS) entry which is preliminary data.</text>
</comment>
<feature type="non-terminal residue" evidence="1">
    <location>
        <position position="124"/>
    </location>
</feature>
<evidence type="ECO:0000313" key="1">
    <source>
        <dbReference type="EMBL" id="GMR57907.1"/>
    </source>
</evidence>
<dbReference type="EMBL" id="BTRK01000006">
    <property type="protein sequence ID" value="GMR57907.1"/>
    <property type="molecule type" value="Genomic_DNA"/>
</dbReference>
<evidence type="ECO:0000313" key="2">
    <source>
        <dbReference type="Proteomes" id="UP001328107"/>
    </source>
</evidence>
<reference evidence="2" key="1">
    <citation type="submission" date="2022-10" db="EMBL/GenBank/DDBJ databases">
        <title>Genome assembly of Pristionchus species.</title>
        <authorList>
            <person name="Yoshida K."/>
            <person name="Sommer R.J."/>
        </authorList>
    </citation>
    <scope>NUCLEOTIDE SEQUENCE [LARGE SCALE GENOMIC DNA]</scope>
    <source>
        <strain evidence="2">RS5460</strain>
    </source>
</reference>